<reference evidence="3 4" key="1">
    <citation type="submission" date="2020-04" db="EMBL/GenBank/DDBJ databases">
        <title>Perkinsus chesapeaki whole genome sequence.</title>
        <authorList>
            <person name="Bogema D.R."/>
        </authorList>
    </citation>
    <scope>NUCLEOTIDE SEQUENCE [LARGE SCALE GENOMIC DNA]</scope>
    <source>
        <strain evidence="3">ATCC PRA-425</strain>
    </source>
</reference>
<dbReference type="AlphaFoldDB" id="A0A7J6M360"/>
<accession>A0A7J6M360</accession>
<evidence type="ECO:0000256" key="2">
    <source>
        <dbReference type="SAM" id="SignalP"/>
    </source>
</evidence>
<feature type="region of interest" description="Disordered" evidence="1">
    <location>
        <begin position="111"/>
        <end position="137"/>
    </location>
</feature>
<proteinExistence type="predicted"/>
<evidence type="ECO:0000256" key="1">
    <source>
        <dbReference type="SAM" id="MobiDB-lite"/>
    </source>
</evidence>
<feature type="compositionally biased region" description="Polar residues" evidence="1">
    <location>
        <begin position="112"/>
        <end position="137"/>
    </location>
</feature>
<feature type="signal peptide" evidence="2">
    <location>
        <begin position="1"/>
        <end position="19"/>
    </location>
</feature>
<dbReference type="Proteomes" id="UP000591131">
    <property type="component" value="Unassembled WGS sequence"/>
</dbReference>
<organism evidence="3 4">
    <name type="scientific">Perkinsus chesapeaki</name>
    <name type="common">Clam parasite</name>
    <name type="synonym">Perkinsus andrewsi</name>
    <dbReference type="NCBI Taxonomy" id="330153"/>
    <lineage>
        <taxon>Eukaryota</taxon>
        <taxon>Sar</taxon>
        <taxon>Alveolata</taxon>
        <taxon>Perkinsozoa</taxon>
        <taxon>Perkinsea</taxon>
        <taxon>Perkinsida</taxon>
        <taxon>Perkinsidae</taxon>
        <taxon>Perkinsus</taxon>
    </lineage>
</organism>
<keyword evidence="4" id="KW-1185">Reference proteome</keyword>
<feature type="chain" id="PRO_5029706654" evidence="2">
    <location>
        <begin position="20"/>
        <end position="137"/>
    </location>
</feature>
<sequence length="137" mass="13650">MRYTAISVCLVALAEVVSGSSCPSGDAQCAAEQEGSYCKAYAAGQTEGVCQFTDTPCSCAPTPPPTPTGGACPDGDAYCQQQTGDMGSYCKAAYTQGAGGVCQGGDQPCTCGGSTTSEPTSQPPMTTGTPESTPADF</sequence>
<comment type="caution">
    <text evidence="3">The sequence shown here is derived from an EMBL/GenBank/DDBJ whole genome shotgun (WGS) entry which is preliminary data.</text>
</comment>
<dbReference type="OrthoDB" id="447097at2759"/>
<name>A0A7J6M360_PERCH</name>
<evidence type="ECO:0000313" key="4">
    <source>
        <dbReference type="Proteomes" id="UP000591131"/>
    </source>
</evidence>
<dbReference type="EMBL" id="JAAPAO010000246">
    <property type="protein sequence ID" value="KAF4666003.1"/>
    <property type="molecule type" value="Genomic_DNA"/>
</dbReference>
<keyword evidence="2" id="KW-0732">Signal</keyword>
<protein>
    <submittedName>
        <fullName evidence="3">Uncharacterized protein</fullName>
    </submittedName>
</protein>
<evidence type="ECO:0000313" key="3">
    <source>
        <dbReference type="EMBL" id="KAF4666003.1"/>
    </source>
</evidence>
<gene>
    <name evidence="3" type="ORF">FOL47_004316</name>
</gene>